<dbReference type="InterPro" id="IPR000515">
    <property type="entry name" value="MetI-like"/>
</dbReference>
<dbReference type="Proteomes" id="UP000187172">
    <property type="component" value="Unassembled WGS sequence"/>
</dbReference>
<evidence type="ECO:0000256" key="3">
    <source>
        <dbReference type="ARBA" id="ARBA00022475"/>
    </source>
</evidence>
<dbReference type="STRING" id="297318.BK138_05085"/>
<evidence type="ECO:0000259" key="8">
    <source>
        <dbReference type="PROSITE" id="PS50928"/>
    </source>
</evidence>
<evidence type="ECO:0000313" key="9">
    <source>
        <dbReference type="EMBL" id="OMF57953.1"/>
    </source>
</evidence>
<dbReference type="CDD" id="cd06261">
    <property type="entry name" value="TM_PBP2"/>
    <property type="match status" value="1"/>
</dbReference>
<feature type="transmembrane region" description="Helical" evidence="7">
    <location>
        <begin position="275"/>
        <end position="296"/>
    </location>
</feature>
<sequence length="309" mass="35354">MKKPNKGRLTETLKHIRRDRELLLLFIPCILFYIIFRYGPLYGLIIAFKDYSVFSGVMGSDWVGLKHFVKFFSNQDFWMLFRNTLLLGFYTLIFGFPFPILLAVLLNEVRTKWFKKSVQTLSYLPAFLSVVIISSMIIDFLSPTNGLLNQLLAAFGFEKKYFLVDPGWFRPIYVISEIWSTIGYESIIYLAAIAGINPTLYEAARVDGASRFHMIRHITIPGLMPTMLIMFILKTGSMIRIGYEKVLLLYNPMTYNVADVFSTYVYRKGLLESNYSYAAAVGMFEALVAMTMLLGANAISRKIGGKGLW</sequence>
<feature type="transmembrane region" description="Helical" evidence="7">
    <location>
        <begin position="87"/>
        <end position="109"/>
    </location>
</feature>
<keyword evidence="2 7" id="KW-0813">Transport</keyword>
<gene>
    <name evidence="9" type="ORF">BK138_05085</name>
</gene>
<feature type="domain" description="ABC transmembrane type-1" evidence="8">
    <location>
        <begin position="81"/>
        <end position="296"/>
    </location>
</feature>
<keyword evidence="4 7" id="KW-0812">Transmembrane</keyword>
<evidence type="ECO:0000256" key="4">
    <source>
        <dbReference type="ARBA" id="ARBA00022692"/>
    </source>
</evidence>
<evidence type="ECO:0000256" key="6">
    <source>
        <dbReference type="ARBA" id="ARBA00023136"/>
    </source>
</evidence>
<dbReference type="GO" id="GO:0005886">
    <property type="term" value="C:plasma membrane"/>
    <property type="evidence" value="ECO:0007669"/>
    <property type="project" value="UniProtKB-SubCell"/>
</dbReference>
<accession>A0A1R1F1H8</accession>
<feature type="transmembrane region" description="Helical" evidence="7">
    <location>
        <begin position="121"/>
        <end position="141"/>
    </location>
</feature>
<dbReference type="GO" id="GO:0055085">
    <property type="term" value="P:transmembrane transport"/>
    <property type="evidence" value="ECO:0007669"/>
    <property type="project" value="InterPro"/>
</dbReference>
<dbReference type="PROSITE" id="PS50928">
    <property type="entry name" value="ABC_TM1"/>
    <property type="match status" value="1"/>
</dbReference>
<feature type="transmembrane region" description="Helical" evidence="7">
    <location>
        <begin position="222"/>
        <end position="243"/>
    </location>
</feature>
<evidence type="ECO:0000256" key="2">
    <source>
        <dbReference type="ARBA" id="ARBA00022448"/>
    </source>
</evidence>
<dbReference type="AlphaFoldDB" id="A0A1R1F1H8"/>
<evidence type="ECO:0000256" key="7">
    <source>
        <dbReference type="RuleBase" id="RU363032"/>
    </source>
</evidence>
<dbReference type="SUPFAM" id="SSF161098">
    <property type="entry name" value="MetI-like"/>
    <property type="match status" value="1"/>
</dbReference>
<dbReference type="Gene3D" id="1.10.3720.10">
    <property type="entry name" value="MetI-like"/>
    <property type="match status" value="1"/>
</dbReference>
<name>A0A1R1F1H8_9BACL</name>
<evidence type="ECO:0000313" key="10">
    <source>
        <dbReference type="Proteomes" id="UP000187172"/>
    </source>
</evidence>
<comment type="similarity">
    <text evidence="7">Belongs to the binding-protein-dependent transport system permease family.</text>
</comment>
<keyword evidence="5 7" id="KW-1133">Transmembrane helix</keyword>
<feature type="transmembrane region" description="Helical" evidence="7">
    <location>
        <begin position="21"/>
        <end position="48"/>
    </location>
</feature>
<keyword evidence="6 7" id="KW-0472">Membrane</keyword>
<dbReference type="InterPro" id="IPR051393">
    <property type="entry name" value="ABC_transporter_permease"/>
</dbReference>
<feature type="transmembrane region" description="Helical" evidence="7">
    <location>
        <begin position="178"/>
        <end position="201"/>
    </location>
</feature>
<keyword evidence="3" id="KW-1003">Cell membrane</keyword>
<dbReference type="EMBL" id="MRTP01000001">
    <property type="protein sequence ID" value="OMF57953.1"/>
    <property type="molecule type" value="Genomic_DNA"/>
</dbReference>
<protein>
    <submittedName>
        <fullName evidence="9">Sugar ABC transporter permease</fullName>
    </submittedName>
</protein>
<dbReference type="RefSeq" id="WP_076166808.1">
    <property type="nucleotide sequence ID" value="NZ_MRTP01000001.1"/>
</dbReference>
<dbReference type="PANTHER" id="PTHR30193">
    <property type="entry name" value="ABC TRANSPORTER PERMEASE PROTEIN"/>
    <property type="match status" value="1"/>
</dbReference>
<evidence type="ECO:0000256" key="5">
    <source>
        <dbReference type="ARBA" id="ARBA00022989"/>
    </source>
</evidence>
<proteinExistence type="inferred from homology"/>
<dbReference type="Pfam" id="PF00528">
    <property type="entry name" value="BPD_transp_1"/>
    <property type="match status" value="1"/>
</dbReference>
<dbReference type="PANTHER" id="PTHR30193:SF44">
    <property type="entry name" value="LACTOSE TRANSPORT SYSTEM PERMEASE PROTEIN LACF"/>
    <property type="match status" value="1"/>
</dbReference>
<reference evidence="9 10" key="1">
    <citation type="submission" date="2016-11" db="EMBL/GenBank/DDBJ databases">
        <title>Paenibacillus species isolates.</title>
        <authorList>
            <person name="Beno S.M."/>
        </authorList>
    </citation>
    <scope>NUCLEOTIDE SEQUENCE [LARGE SCALE GENOMIC DNA]</scope>
    <source>
        <strain evidence="9 10">FSL R5-0378</strain>
    </source>
</reference>
<dbReference type="InterPro" id="IPR035906">
    <property type="entry name" value="MetI-like_sf"/>
</dbReference>
<organism evidence="9 10">
    <name type="scientific">Paenibacillus rhizosphaerae</name>
    <dbReference type="NCBI Taxonomy" id="297318"/>
    <lineage>
        <taxon>Bacteria</taxon>
        <taxon>Bacillati</taxon>
        <taxon>Bacillota</taxon>
        <taxon>Bacilli</taxon>
        <taxon>Bacillales</taxon>
        <taxon>Paenibacillaceae</taxon>
        <taxon>Paenibacillus</taxon>
    </lineage>
</organism>
<comment type="subcellular location">
    <subcellularLocation>
        <location evidence="1 7">Cell membrane</location>
        <topology evidence="1 7">Multi-pass membrane protein</topology>
    </subcellularLocation>
</comment>
<comment type="caution">
    <text evidence="9">The sequence shown here is derived from an EMBL/GenBank/DDBJ whole genome shotgun (WGS) entry which is preliminary data.</text>
</comment>
<evidence type="ECO:0000256" key="1">
    <source>
        <dbReference type="ARBA" id="ARBA00004651"/>
    </source>
</evidence>
<keyword evidence="10" id="KW-1185">Reference proteome</keyword>